<gene>
    <name evidence="1" type="ORF">NCTC10786_02125</name>
</gene>
<evidence type="ECO:0000313" key="1">
    <source>
        <dbReference type="EMBL" id="SQB27327.1"/>
    </source>
</evidence>
<dbReference type="GO" id="GO:0045454">
    <property type="term" value="P:cell redox homeostasis"/>
    <property type="evidence" value="ECO:0007669"/>
    <property type="project" value="TreeGrafter"/>
</dbReference>
<accession>A0A2X2VKI7</accession>
<name>A0A2X2VKI7_CITKO</name>
<reference evidence="1 2" key="1">
    <citation type="submission" date="2018-06" db="EMBL/GenBank/DDBJ databases">
        <authorList>
            <consortium name="Pathogen Informatics"/>
            <person name="Doyle S."/>
        </authorList>
    </citation>
    <scope>NUCLEOTIDE SEQUENCE [LARGE SCALE GENOMIC DNA]</scope>
    <source>
        <strain evidence="1 2">NCTC10786</strain>
    </source>
</reference>
<dbReference type="AlphaFoldDB" id="A0A2X2VKI7"/>
<dbReference type="PANTHER" id="PTHR32234">
    <property type="entry name" value="THIOL:DISULFIDE INTERCHANGE PROTEIN DSBD"/>
    <property type="match status" value="1"/>
</dbReference>
<dbReference type="Gene3D" id="3.40.30.10">
    <property type="entry name" value="Glutaredoxin"/>
    <property type="match status" value="1"/>
</dbReference>
<protein>
    <submittedName>
        <fullName evidence="1">Thiol:disulfide interchange protein</fullName>
    </submittedName>
</protein>
<dbReference type="Pfam" id="PF13899">
    <property type="entry name" value="Thioredoxin_7"/>
    <property type="match status" value="1"/>
</dbReference>
<dbReference type="CDD" id="cd02953">
    <property type="entry name" value="DsbDgamma"/>
    <property type="match status" value="1"/>
</dbReference>
<dbReference type="PANTHER" id="PTHR32234:SF3">
    <property type="entry name" value="SUPPRESSION OF COPPER SENSITIVITY PROTEIN"/>
    <property type="match status" value="1"/>
</dbReference>
<organism evidence="1 2">
    <name type="scientific">Citrobacter koseri</name>
    <name type="common">Citrobacter diversus</name>
    <dbReference type="NCBI Taxonomy" id="545"/>
    <lineage>
        <taxon>Bacteria</taxon>
        <taxon>Pseudomonadati</taxon>
        <taxon>Pseudomonadota</taxon>
        <taxon>Gammaproteobacteria</taxon>
        <taxon>Enterobacterales</taxon>
        <taxon>Enterobacteriaceae</taxon>
        <taxon>Citrobacter</taxon>
    </lineage>
</organism>
<proteinExistence type="predicted"/>
<sequence length="263" mass="28133">MVLVMLIFSASLFGLFEFRLPSAMTTRLATHGGNGMAGHFWQGAFATLAGDAVQRAVSRDGRCGGVDGLLPGVMGAVSGARGGDEPAVAVCRATPWSGAAPAAPRTLDERIAARTGRYDARFGDLAGDAPVAASGIRDKQPAKERVVWQPLSEQAIQDALAQHKRVFIDVTAEWCITCKVNKYNVLQREEIQDALQQPDVVALRGDWTLPADDITNFLKKRGQVAVPFNQIYGPGLPQGQSLPTLLTRDAVLQTLRDAKGVTP</sequence>
<dbReference type="SUPFAM" id="SSF52833">
    <property type="entry name" value="Thioredoxin-like"/>
    <property type="match status" value="1"/>
</dbReference>
<dbReference type="InterPro" id="IPR036249">
    <property type="entry name" value="Thioredoxin-like_sf"/>
</dbReference>
<dbReference type="EMBL" id="UAVY01000003">
    <property type="protein sequence ID" value="SQB27327.1"/>
    <property type="molecule type" value="Genomic_DNA"/>
</dbReference>
<dbReference type="Proteomes" id="UP000251584">
    <property type="component" value="Unassembled WGS sequence"/>
</dbReference>
<evidence type="ECO:0000313" key="2">
    <source>
        <dbReference type="Proteomes" id="UP000251584"/>
    </source>
</evidence>
<dbReference type="GO" id="GO:0015035">
    <property type="term" value="F:protein-disulfide reductase activity"/>
    <property type="evidence" value="ECO:0007669"/>
    <property type="project" value="TreeGrafter"/>
</dbReference>
<dbReference type="InterPro" id="IPR035671">
    <property type="entry name" value="DsbD_gamma"/>
</dbReference>